<proteinExistence type="predicted"/>
<feature type="region of interest" description="Disordered" evidence="1">
    <location>
        <begin position="1"/>
        <end position="63"/>
    </location>
</feature>
<organism evidence="2">
    <name type="scientific">Oryza barthii</name>
    <dbReference type="NCBI Taxonomy" id="65489"/>
    <lineage>
        <taxon>Eukaryota</taxon>
        <taxon>Viridiplantae</taxon>
        <taxon>Streptophyta</taxon>
        <taxon>Embryophyta</taxon>
        <taxon>Tracheophyta</taxon>
        <taxon>Spermatophyta</taxon>
        <taxon>Magnoliopsida</taxon>
        <taxon>Liliopsida</taxon>
        <taxon>Poales</taxon>
        <taxon>Poaceae</taxon>
        <taxon>BOP clade</taxon>
        <taxon>Oryzoideae</taxon>
        <taxon>Oryzeae</taxon>
        <taxon>Oryzinae</taxon>
        <taxon>Oryza</taxon>
    </lineage>
</organism>
<evidence type="ECO:0000256" key="1">
    <source>
        <dbReference type="SAM" id="MobiDB-lite"/>
    </source>
</evidence>
<dbReference type="Gramene" id="OBART08G09110.1">
    <property type="protein sequence ID" value="OBART08G09110.1"/>
    <property type="gene ID" value="OBART08G09110"/>
</dbReference>
<dbReference type="PaxDb" id="65489-OBART08G09110.1"/>
<accession>A0A0D3GYG5</accession>
<reference evidence="2" key="1">
    <citation type="journal article" date="2009" name="Rice">
        <title>De Novo Next Generation Sequencing of Plant Genomes.</title>
        <authorList>
            <person name="Rounsley S."/>
            <person name="Marri P.R."/>
            <person name="Yu Y."/>
            <person name="He R."/>
            <person name="Sisneros N."/>
            <person name="Goicoechea J.L."/>
            <person name="Lee S.J."/>
            <person name="Angelova A."/>
            <person name="Kudrna D."/>
            <person name="Luo M."/>
            <person name="Affourtit J."/>
            <person name="Desany B."/>
            <person name="Knight J."/>
            <person name="Niazi F."/>
            <person name="Egholm M."/>
            <person name="Wing R.A."/>
        </authorList>
    </citation>
    <scope>NUCLEOTIDE SEQUENCE [LARGE SCALE GENOMIC DNA]</scope>
    <source>
        <strain evidence="2">cv. IRGC 105608</strain>
    </source>
</reference>
<name>A0A0D3GYG5_9ORYZ</name>
<keyword evidence="3" id="KW-1185">Reference proteome</keyword>
<evidence type="ECO:0000313" key="3">
    <source>
        <dbReference type="Proteomes" id="UP000026960"/>
    </source>
</evidence>
<evidence type="ECO:0000313" key="2">
    <source>
        <dbReference type="EnsemblPlants" id="OBART08G09110.1"/>
    </source>
</evidence>
<dbReference type="AlphaFoldDB" id="A0A0D3GYG5"/>
<sequence length="164" mass="17571">MDPERRRPSVVDPARRSSETATERDGEMEAWSRGGGGVDRRRRKRRRSGQGGGGGVRGSAEAARVRVRVVREVDWRRREDAAAFIYEARACGGGSRWASSGHAYRYTGLGRAGPACCCGSLGMARLSGWASVGTNTDGPGRAWAGPNARALGWAVGLRAIWPSV</sequence>
<protein>
    <submittedName>
        <fullName evidence="2">Uncharacterized protein</fullName>
    </submittedName>
</protein>
<feature type="compositionally biased region" description="Basic and acidic residues" evidence="1">
    <location>
        <begin position="1"/>
        <end position="27"/>
    </location>
</feature>
<dbReference type="EnsemblPlants" id="OBART08G09110.1">
    <property type="protein sequence ID" value="OBART08G09110.1"/>
    <property type="gene ID" value="OBART08G09110"/>
</dbReference>
<dbReference type="Proteomes" id="UP000026960">
    <property type="component" value="Chromosome 8"/>
</dbReference>
<reference evidence="2" key="2">
    <citation type="submission" date="2015-03" db="UniProtKB">
        <authorList>
            <consortium name="EnsemblPlants"/>
        </authorList>
    </citation>
    <scope>IDENTIFICATION</scope>
</reference>
<dbReference type="HOGENOM" id="CLU_1621534_0_0_1"/>